<protein>
    <submittedName>
        <fullName evidence="1">Uncharacterized protein</fullName>
    </submittedName>
</protein>
<dbReference type="AlphaFoldDB" id="A0A1U9K8S0"/>
<dbReference type="Proteomes" id="UP000188603">
    <property type="component" value="Chromosome"/>
</dbReference>
<name>A0A1U9K8S0_9BACL</name>
<proteinExistence type="predicted"/>
<reference evidence="1 2" key="1">
    <citation type="journal article" date="2015" name="Int. J. Syst. Evol. Microbiol.">
        <title>Novibacillus thermophilus gen. nov., sp. nov., a Gram-staining-negative and moderately thermophilic member of the family Thermoactinomycetaceae.</title>
        <authorList>
            <person name="Yang G."/>
            <person name="Chen J."/>
            <person name="Zhou S."/>
        </authorList>
    </citation>
    <scope>NUCLEOTIDE SEQUENCE [LARGE SCALE GENOMIC DNA]</scope>
    <source>
        <strain evidence="1 2">SG-1</strain>
    </source>
</reference>
<accession>A0A1U9K8S0</accession>
<dbReference type="GO" id="GO:0005975">
    <property type="term" value="P:carbohydrate metabolic process"/>
    <property type="evidence" value="ECO:0007669"/>
    <property type="project" value="InterPro"/>
</dbReference>
<evidence type="ECO:0000313" key="1">
    <source>
        <dbReference type="EMBL" id="AQS56469.1"/>
    </source>
</evidence>
<dbReference type="EMBL" id="CP019699">
    <property type="protein sequence ID" value="AQS56469.1"/>
    <property type="molecule type" value="Genomic_DNA"/>
</dbReference>
<evidence type="ECO:0000313" key="2">
    <source>
        <dbReference type="Proteomes" id="UP000188603"/>
    </source>
</evidence>
<dbReference type="STRING" id="1471761.B0W44_12575"/>
<dbReference type="KEGG" id="ntr:B0W44_12575"/>
<dbReference type="InterPro" id="IPR008928">
    <property type="entry name" value="6-hairpin_glycosidase_sf"/>
</dbReference>
<dbReference type="SUPFAM" id="SSF48208">
    <property type="entry name" value="Six-hairpin glycosidases"/>
    <property type="match status" value="2"/>
</dbReference>
<keyword evidence="2" id="KW-1185">Reference proteome</keyword>
<organism evidence="1 2">
    <name type="scientific">Novibacillus thermophilus</name>
    <dbReference type="NCBI Taxonomy" id="1471761"/>
    <lineage>
        <taxon>Bacteria</taxon>
        <taxon>Bacillati</taxon>
        <taxon>Bacillota</taxon>
        <taxon>Bacilli</taxon>
        <taxon>Bacillales</taxon>
        <taxon>Thermoactinomycetaceae</taxon>
        <taxon>Novibacillus</taxon>
    </lineage>
</organism>
<sequence>MLWFNEQELAIKWFEDGDWKKYLLARKDRELFCSTADRTRINVVIQEEEVQNDDQHLLYRIKVEITPNAEGRISGVQLLIPLVSSLTCTWKPHLTPKEDMVIGDKVFRSPSIIVENKEVVCALIPDLNDIQDNRPMPHVMDYVRDGHYLLYGLCDYKAIGHVYYQMKPMERSYNQTIRFQFYMAQWGKEKQAKRDFRPIERFLWDRFAKPYLAAEKNQTLDLKRLERYVSYTYDWAFKRWKSVCWQEFDIDGQRVGGHVFIVTAKQKPGQGKEEEWREAKSIWNQAWFCSLRSSYGYALWGRHWGDRNLIEKAEKNLQFALSAPQINGLFPSCYVAGKKNSWEKGGWQMSSNRCPDPGHVEYVHLLDASWTCYWLLKWFRDIKRDEKILAYVRRYVNRLLSLQFEGGNFPSWVRPHDLDCSPYLKESPETSMHIMLLCLLHEIEPNSKYIQAAERAAAFITDYIMPLGRWEDFETYWSCSNEWEGKKYGKVDQRSGLYNQCNLGMYWTAEALKELYRITRKSIYLEHGEKVLAEMSLYQQIWQPPFFQIPTMGGFGVMTSDDEWNDARQSLFALTYLDYYKLTGIQRYRDRGILAMKASFYMMYCPENDEVKELYDATHPNFDQYDHGFHMENFNHGDSALQNRVGEFTIFDWGNGAAATSLAECILGHHKNAL</sequence>
<dbReference type="OrthoDB" id="2087371at2"/>
<gene>
    <name evidence="1" type="ORF">B0W44_12575</name>
</gene>